<reference evidence="1" key="1">
    <citation type="journal article" date="2015" name="Nature">
        <title>Complex archaea that bridge the gap between prokaryotes and eukaryotes.</title>
        <authorList>
            <person name="Spang A."/>
            <person name="Saw J.H."/>
            <person name="Jorgensen S.L."/>
            <person name="Zaremba-Niedzwiedzka K."/>
            <person name="Martijn J."/>
            <person name="Lind A.E."/>
            <person name="van Eijk R."/>
            <person name="Schleper C."/>
            <person name="Guy L."/>
            <person name="Ettema T.J."/>
        </authorList>
    </citation>
    <scope>NUCLEOTIDE SEQUENCE</scope>
</reference>
<organism evidence="1">
    <name type="scientific">marine sediment metagenome</name>
    <dbReference type="NCBI Taxonomy" id="412755"/>
    <lineage>
        <taxon>unclassified sequences</taxon>
        <taxon>metagenomes</taxon>
        <taxon>ecological metagenomes</taxon>
    </lineage>
</organism>
<name>A0A0F9T0H9_9ZZZZ</name>
<sequence length="627" mass="64970">MANEYIHDLDAIGAVDDGSLLAIEDTGSPTDLKKVTAATFQAYLTINVASQVTGTLAVTNGGTGNATLTADRVLLSNLTVPTAAIAVSTITRTELETLNNISSNIQDQIDGILDGCTFTGDVGIGVAPSVPLHVGSDSDCSVYFDEAVDATGGVDFRLRKARNTMASPTAVLANDLLGGLSWYGYDGSSYDYGAGIRTLVSAIAAGNLSTSLEFRTVSAGSAATNMTLNKDGDLTILGDLYINGGDISAGVDITTQGVLKLYGDNAGGGGASYWYNSDNDDGTVEYWKMIPTGIGAANAMNLGPDTDPNAFVFSDDGDFTIAGDLTGVVGTFSGAVSGVAGTFTGNLISGVDDTTQGLHRLYGDNGANGGASYWYNGVTDHGVVQYWKLQPTGIGAANELYLGPDTDPNAFVFSDDGDFTIAGDLTASGGNVFAGADDVTRGSLFAYGNNSTLNGRLFLFNSADNDTNEEYYIFSAAGDNLNIGPENYQSALVLSRLGDLTIAGDFALSGTVDGVDIAARDHAESHTHDSHTGTLSVNEGGTGVTSFSADRVLLSNLTTPSGDLRVSPITGVELNYLNNVNSNIRTHMDNSSAHHTKYSPSGSTTSFVIGITQYNFTNGLMTSFHTA</sequence>
<protein>
    <submittedName>
        <fullName evidence="1">Uncharacterized protein</fullName>
    </submittedName>
</protein>
<comment type="caution">
    <text evidence="1">The sequence shown here is derived from an EMBL/GenBank/DDBJ whole genome shotgun (WGS) entry which is preliminary data.</text>
</comment>
<gene>
    <name evidence="1" type="ORF">LCGC14_0711510</name>
</gene>
<dbReference type="EMBL" id="LAZR01001569">
    <property type="protein sequence ID" value="KKN42601.1"/>
    <property type="molecule type" value="Genomic_DNA"/>
</dbReference>
<accession>A0A0F9T0H9</accession>
<dbReference type="AlphaFoldDB" id="A0A0F9T0H9"/>
<evidence type="ECO:0000313" key="1">
    <source>
        <dbReference type="EMBL" id="KKN42601.1"/>
    </source>
</evidence>
<proteinExistence type="predicted"/>